<dbReference type="NCBIfam" id="NF002115">
    <property type="entry name" value="PRK00951.2-5"/>
    <property type="match status" value="1"/>
</dbReference>
<dbReference type="CDD" id="cd07914">
    <property type="entry name" value="IGPD"/>
    <property type="match status" value="1"/>
</dbReference>
<comment type="pathway">
    <text evidence="1 6 7">Amino-acid biosynthesis; L-histidine biosynthesis; L-histidine from 5-phospho-alpha-D-ribose 1-diphosphate: step 6/9.</text>
</comment>
<dbReference type="GO" id="GO:0000105">
    <property type="term" value="P:L-histidine biosynthetic process"/>
    <property type="evidence" value="ECO:0007669"/>
    <property type="project" value="UniProtKB-UniRule"/>
</dbReference>
<dbReference type="NCBIfam" id="NF002110">
    <property type="entry name" value="PRK00951.1-6"/>
    <property type="match status" value="1"/>
</dbReference>
<dbReference type="InterPro" id="IPR020568">
    <property type="entry name" value="Ribosomal_Su5_D2-typ_SF"/>
</dbReference>
<organism evidence="8 9">
    <name type="scientific">Candidatus Sulfobium mesophilum</name>
    <dbReference type="NCBI Taxonomy" id="2016548"/>
    <lineage>
        <taxon>Bacteria</taxon>
        <taxon>Pseudomonadati</taxon>
        <taxon>Nitrospirota</taxon>
        <taxon>Nitrospiria</taxon>
        <taxon>Nitrospirales</taxon>
        <taxon>Nitrospiraceae</taxon>
        <taxon>Candidatus Sulfobium</taxon>
    </lineage>
</organism>
<comment type="similarity">
    <text evidence="6 7">Belongs to the imidazoleglycerol-phosphate dehydratase family.</text>
</comment>
<evidence type="ECO:0000256" key="3">
    <source>
        <dbReference type="ARBA" id="ARBA00022605"/>
    </source>
</evidence>
<dbReference type="FunFam" id="3.30.230.40:FF:000003">
    <property type="entry name" value="Imidazoleglycerol-phosphate dehydratase HisB"/>
    <property type="match status" value="1"/>
</dbReference>
<dbReference type="SUPFAM" id="SSF54211">
    <property type="entry name" value="Ribosomal protein S5 domain 2-like"/>
    <property type="match status" value="2"/>
</dbReference>
<keyword evidence="3 6" id="KW-0028">Amino-acid biosynthesis</keyword>
<dbReference type="FunFam" id="3.30.230.40:FF:000001">
    <property type="entry name" value="Imidazoleglycerol-phosphate dehydratase HisB"/>
    <property type="match status" value="1"/>
</dbReference>
<keyword evidence="9" id="KW-1185">Reference proteome</keyword>
<keyword evidence="6" id="KW-0963">Cytoplasm</keyword>
<gene>
    <name evidence="6 8" type="primary">hisB</name>
    <name evidence="8" type="ORF">NBG4_40017</name>
</gene>
<evidence type="ECO:0000256" key="4">
    <source>
        <dbReference type="ARBA" id="ARBA00023102"/>
    </source>
</evidence>
<dbReference type="NCBIfam" id="NF002109">
    <property type="entry name" value="PRK00951.1-5"/>
    <property type="match status" value="1"/>
</dbReference>
<dbReference type="UniPathway" id="UPA00031">
    <property type="reaction ID" value="UER00011"/>
</dbReference>
<dbReference type="InterPro" id="IPR000807">
    <property type="entry name" value="ImidazoleglycerolP_deHydtase"/>
</dbReference>
<dbReference type="PANTHER" id="PTHR23133:SF2">
    <property type="entry name" value="IMIDAZOLEGLYCEROL-PHOSPHATE DEHYDRATASE"/>
    <property type="match status" value="1"/>
</dbReference>
<dbReference type="EMBL" id="OUUY01000086">
    <property type="protein sequence ID" value="SPQ00977.1"/>
    <property type="molecule type" value="Genomic_DNA"/>
</dbReference>
<accession>A0A2U3QHT4</accession>
<evidence type="ECO:0000256" key="7">
    <source>
        <dbReference type="RuleBase" id="RU000599"/>
    </source>
</evidence>
<dbReference type="GO" id="GO:0005737">
    <property type="term" value="C:cytoplasm"/>
    <property type="evidence" value="ECO:0007669"/>
    <property type="project" value="UniProtKB-SubCell"/>
</dbReference>
<evidence type="ECO:0000313" key="9">
    <source>
        <dbReference type="Proteomes" id="UP000245125"/>
    </source>
</evidence>
<dbReference type="OrthoDB" id="9813612at2"/>
<dbReference type="EC" id="4.2.1.19" evidence="6 7"/>
<evidence type="ECO:0000256" key="5">
    <source>
        <dbReference type="ARBA" id="ARBA00023239"/>
    </source>
</evidence>
<dbReference type="InterPro" id="IPR038494">
    <property type="entry name" value="IGPD_sf"/>
</dbReference>
<evidence type="ECO:0000256" key="6">
    <source>
        <dbReference type="HAMAP-Rule" id="MF_00076"/>
    </source>
</evidence>
<evidence type="ECO:0000256" key="2">
    <source>
        <dbReference type="ARBA" id="ARBA00016664"/>
    </source>
</evidence>
<keyword evidence="5 6" id="KW-0456">Lyase</keyword>
<dbReference type="Gene3D" id="3.30.230.40">
    <property type="entry name" value="Imidazole glycerol phosphate dehydratase, domain 1"/>
    <property type="match status" value="2"/>
</dbReference>
<dbReference type="NCBIfam" id="NF002114">
    <property type="entry name" value="PRK00951.2-4"/>
    <property type="match status" value="1"/>
</dbReference>
<dbReference type="Proteomes" id="UP000245125">
    <property type="component" value="Unassembled WGS sequence"/>
</dbReference>
<comment type="catalytic activity">
    <reaction evidence="6 7">
        <text>D-erythro-1-(imidazol-4-yl)glycerol 3-phosphate = 3-(imidazol-4-yl)-2-oxopropyl phosphate + H2O</text>
        <dbReference type="Rhea" id="RHEA:11040"/>
        <dbReference type="ChEBI" id="CHEBI:15377"/>
        <dbReference type="ChEBI" id="CHEBI:57766"/>
        <dbReference type="ChEBI" id="CHEBI:58278"/>
        <dbReference type="EC" id="4.2.1.19"/>
    </reaction>
</comment>
<dbReference type="HAMAP" id="MF_00076">
    <property type="entry name" value="HisB"/>
    <property type="match status" value="1"/>
</dbReference>
<dbReference type="PROSITE" id="PS00954">
    <property type="entry name" value="IGP_DEHYDRATASE_1"/>
    <property type="match status" value="1"/>
</dbReference>
<dbReference type="PANTHER" id="PTHR23133">
    <property type="entry name" value="IMIDAZOLEGLYCEROL-PHOSPHATE DEHYDRATASE HIS7"/>
    <property type="match status" value="1"/>
</dbReference>
<proteinExistence type="inferred from homology"/>
<comment type="subcellular location">
    <subcellularLocation>
        <location evidence="6 7">Cytoplasm</location>
    </subcellularLocation>
</comment>
<protein>
    <recommendedName>
        <fullName evidence="2 6">Imidazoleglycerol-phosphate dehydratase</fullName>
        <shortName evidence="6">IGPD</shortName>
        <ecNumber evidence="6 7">4.2.1.19</ecNumber>
    </recommendedName>
</protein>
<keyword evidence="4 6" id="KW-0368">Histidine biosynthesis</keyword>
<sequence length="195" mass="21738">MRKTSVERKTKETNIRIEINLDGTGRYAIDTSVPFLDHMLSLMSKHGLFDLKIKAKGDIEIDNHHTVEDTGIVLGKAFKQALGDMRGIRRYGQASVPMDESLASVSLDISGRPYLVYKVEFPKKGKLKDFDPDLIEDFLRAFIGHSGATLHVSVPYGRNTHHIIEAVFKALGRALRQAVEIDPRVKGVPSTKGKL</sequence>
<dbReference type="GO" id="GO:0004424">
    <property type="term" value="F:imidazoleglycerol-phosphate dehydratase activity"/>
    <property type="evidence" value="ECO:0007669"/>
    <property type="project" value="UniProtKB-UniRule"/>
</dbReference>
<dbReference type="NCBIfam" id="NF002111">
    <property type="entry name" value="PRK00951.2-1"/>
    <property type="match status" value="1"/>
</dbReference>
<dbReference type="AlphaFoldDB" id="A0A2U3QHT4"/>
<dbReference type="PROSITE" id="PS00955">
    <property type="entry name" value="IGP_DEHYDRATASE_2"/>
    <property type="match status" value="1"/>
</dbReference>
<evidence type="ECO:0000313" key="8">
    <source>
        <dbReference type="EMBL" id="SPQ00977.1"/>
    </source>
</evidence>
<evidence type="ECO:0000256" key="1">
    <source>
        <dbReference type="ARBA" id="ARBA00005047"/>
    </source>
</evidence>
<dbReference type="InterPro" id="IPR020565">
    <property type="entry name" value="ImidazoleglycerP_deHydtase_CS"/>
</dbReference>
<name>A0A2U3QHT4_9BACT</name>
<reference evidence="9" key="1">
    <citation type="submission" date="2018-03" db="EMBL/GenBank/DDBJ databases">
        <authorList>
            <person name="Zecchin S."/>
        </authorList>
    </citation>
    <scope>NUCLEOTIDE SEQUENCE [LARGE SCALE GENOMIC DNA]</scope>
</reference>
<dbReference type="Pfam" id="PF00475">
    <property type="entry name" value="IGPD"/>
    <property type="match status" value="1"/>
</dbReference>